<feature type="transmembrane region" description="Helical" evidence="14">
    <location>
        <begin position="1582"/>
        <end position="1600"/>
    </location>
</feature>
<keyword evidence="7" id="KW-0406">Ion transport</keyword>
<proteinExistence type="inferred from homology"/>
<dbReference type="Gene3D" id="1.10.287.70">
    <property type="match status" value="2"/>
</dbReference>
<dbReference type="Pfam" id="PF00497">
    <property type="entry name" value="SBP_bac_3"/>
    <property type="match status" value="1"/>
</dbReference>
<dbReference type="FunFam" id="1.10.287.70:FF:000037">
    <property type="entry name" value="Glutamate receptor"/>
    <property type="match status" value="1"/>
</dbReference>
<evidence type="ECO:0000256" key="2">
    <source>
        <dbReference type="ARBA" id="ARBA00008685"/>
    </source>
</evidence>
<dbReference type="SMART" id="SM00062">
    <property type="entry name" value="PBPb"/>
    <property type="match status" value="1"/>
</dbReference>
<dbReference type="EMBL" id="PKPP01002187">
    <property type="protein sequence ID" value="PWA77022.1"/>
    <property type="molecule type" value="Genomic_DNA"/>
</dbReference>
<dbReference type="Gene3D" id="3.40.190.10">
    <property type="entry name" value="Periplasmic binding protein-like II"/>
    <property type="match status" value="3"/>
</dbReference>
<gene>
    <name evidence="17" type="ORF">CTI12_AA227020</name>
</gene>
<evidence type="ECO:0000256" key="6">
    <source>
        <dbReference type="ARBA" id="ARBA00022989"/>
    </source>
</evidence>
<dbReference type="Pfam" id="PF01094">
    <property type="entry name" value="ANF_receptor"/>
    <property type="match status" value="2"/>
</dbReference>
<evidence type="ECO:0000313" key="18">
    <source>
        <dbReference type="Proteomes" id="UP000245207"/>
    </source>
</evidence>
<evidence type="ECO:0000256" key="11">
    <source>
        <dbReference type="ARBA" id="ARBA00023286"/>
    </source>
</evidence>
<name>A0A2U1NU40_ARTAN</name>
<dbReference type="PANTHER" id="PTHR18966">
    <property type="entry name" value="IONOTROPIC GLUTAMATE RECEPTOR"/>
    <property type="match status" value="1"/>
</dbReference>
<keyword evidence="9 17" id="KW-0675">Receptor</keyword>
<evidence type="ECO:0000259" key="16">
    <source>
        <dbReference type="SMART" id="SM00079"/>
    </source>
</evidence>
<evidence type="ECO:0000259" key="15">
    <source>
        <dbReference type="SMART" id="SM00062"/>
    </source>
</evidence>
<evidence type="ECO:0000256" key="9">
    <source>
        <dbReference type="ARBA" id="ARBA00023170"/>
    </source>
</evidence>
<evidence type="ECO:0000256" key="4">
    <source>
        <dbReference type="ARBA" id="ARBA00022692"/>
    </source>
</evidence>
<dbReference type="InterPro" id="IPR015683">
    <property type="entry name" value="Ionotropic_Glu_rcpt"/>
</dbReference>
<keyword evidence="8 14" id="KW-0472">Membrane</keyword>
<evidence type="ECO:0000313" key="17">
    <source>
        <dbReference type="EMBL" id="PWA77022.1"/>
    </source>
</evidence>
<evidence type="ECO:0000256" key="8">
    <source>
        <dbReference type="ARBA" id="ARBA00023136"/>
    </source>
</evidence>
<comment type="caution">
    <text evidence="17">The sequence shown here is derived from an EMBL/GenBank/DDBJ whole genome shotgun (WGS) entry which is preliminary data.</text>
</comment>
<keyword evidence="12" id="KW-0407">Ion channel</keyword>
<comment type="subcellular location">
    <subcellularLocation>
        <location evidence="1">Membrane</location>
        <topology evidence="1">Multi-pass membrane protein</topology>
    </subcellularLocation>
</comment>
<keyword evidence="6 14" id="KW-1133">Transmembrane helix</keyword>
<accession>A0A2U1NU40</accession>
<keyword evidence="3" id="KW-0813">Transport</keyword>
<dbReference type="SUPFAM" id="SSF53822">
    <property type="entry name" value="Periplasmic binding protein-like I"/>
    <property type="match status" value="2"/>
</dbReference>
<organism evidence="17 18">
    <name type="scientific">Artemisia annua</name>
    <name type="common">Sweet wormwood</name>
    <dbReference type="NCBI Taxonomy" id="35608"/>
    <lineage>
        <taxon>Eukaryota</taxon>
        <taxon>Viridiplantae</taxon>
        <taxon>Streptophyta</taxon>
        <taxon>Embryophyta</taxon>
        <taxon>Tracheophyta</taxon>
        <taxon>Spermatophyta</taxon>
        <taxon>Magnoliopsida</taxon>
        <taxon>eudicotyledons</taxon>
        <taxon>Gunneridae</taxon>
        <taxon>Pentapetalae</taxon>
        <taxon>asterids</taxon>
        <taxon>campanulids</taxon>
        <taxon>Asterales</taxon>
        <taxon>Asteraceae</taxon>
        <taxon>Asteroideae</taxon>
        <taxon>Anthemideae</taxon>
        <taxon>Artemisiinae</taxon>
        <taxon>Artemisia</taxon>
    </lineage>
</organism>
<dbReference type="InterPro" id="IPR001638">
    <property type="entry name" value="Solute-binding_3/MltF_N"/>
</dbReference>
<protein>
    <submittedName>
        <fullName evidence="17">Extracellular ligand-binding receptor</fullName>
    </submittedName>
</protein>
<feature type="compositionally biased region" description="Basic and acidic residues" evidence="13">
    <location>
        <begin position="833"/>
        <end position="842"/>
    </location>
</feature>
<feature type="transmembrane region" description="Helical" evidence="14">
    <location>
        <begin position="1372"/>
        <end position="1390"/>
    </location>
</feature>
<evidence type="ECO:0000256" key="5">
    <source>
        <dbReference type="ARBA" id="ARBA00022729"/>
    </source>
</evidence>
<dbReference type="Proteomes" id="UP000245207">
    <property type="component" value="Unassembled WGS sequence"/>
</dbReference>
<dbReference type="GO" id="GO:0015276">
    <property type="term" value="F:ligand-gated monoatomic ion channel activity"/>
    <property type="evidence" value="ECO:0007669"/>
    <property type="project" value="InterPro"/>
</dbReference>
<evidence type="ECO:0000256" key="1">
    <source>
        <dbReference type="ARBA" id="ARBA00004141"/>
    </source>
</evidence>
<feature type="region of interest" description="Disordered" evidence="13">
    <location>
        <begin position="830"/>
        <end position="854"/>
    </location>
</feature>
<dbReference type="InterPro" id="IPR001828">
    <property type="entry name" value="ANF_lig-bd_rcpt"/>
</dbReference>
<dbReference type="CDD" id="cd19990">
    <property type="entry name" value="PBP1_GABAb_receptor_plant"/>
    <property type="match status" value="1"/>
</dbReference>
<dbReference type="InterPro" id="IPR028082">
    <property type="entry name" value="Peripla_BP_I"/>
</dbReference>
<dbReference type="InterPro" id="IPR019594">
    <property type="entry name" value="Glu/Gly-bd"/>
</dbReference>
<evidence type="ECO:0000256" key="12">
    <source>
        <dbReference type="ARBA" id="ARBA00023303"/>
    </source>
</evidence>
<feature type="transmembrane region" description="Helical" evidence="14">
    <location>
        <begin position="771"/>
        <end position="791"/>
    </location>
</feature>
<dbReference type="OrthoDB" id="5984008at2759"/>
<keyword evidence="11" id="KW-1071">Ligand-gated ion channel</keyword>
<evidence type="ECO:0000256" key="13">
    <source>
        <dbReference type="SAM" id="MobiDB-lite"/>
    </source>
</evidence>
<keyword evidence="4 14" id="KW-0812">Transmembrane</keyword>
<feature type="domain" description="Ionotropic glutamate receptor C-terminal" evidence="16">
    <location>
        <begin position="1253"/>
        <end position="1537"/>
    </location>
</feature>
<feature type="transmembrane region" description="Helical" evidence="14">
    <location>
        <begin position="541"/>
        <end position="559"/>
    </location>
</feature>
<dbReference type="Pfam" id="PF00060">
    <property type="entry name" value="Lig_chan"/>
    <property type="match status" value="2"/>
</dbReference>
<reference evidence="17 18" key="1">
    <citation type="journal article" date="2018" name="Mol. Plant">
        <title>The genome of Artemisia annua provides insight into the evolution of Asteraceae family and artemisinin biosynthesis.</title>
        <authorList>
            <person name="Shen Q."/>
            <person name="Zhang L."/>
            <person name="Liao Z."/>
            <person name="Wang S."/>
            <person name="Yan T."/>
            <person name="Shi P."/>
            <person name="Liu M."/>
            <person name="Fu X."/>
            <person name="Pan Q."/>
            <person name="Wang Y."/>
            <person name="Lv Z."/>
            <person name="Lu X."/>
            <person name="Zhang F."/>
            <person name="Jiang W."/>
            <person name="Ma Y."/>
            <person name="Chen M."/>
            <person name="Hao X."/>
            <person name="Li L."/>
            <person name="Tang Y."/>
            <person name="Lv G."/>
            <person name="Zhou Y."/>
            <person name="Sun X."/>
            <person name="Brodelius P.E."/>
            <person name="Rose J.K.C."/>
            <person name="Tang K."/>
        </authorList>
    </citation>
    <scope>NUCLEOTIDE SEQUENCE [LARGE SCALE GENOMIC DNA]</scope>
    <source>
        <strain evidence="18">cv. Huhao1</strain>
        <tissue evidence="17">Leaf</tissue>
    </source>
</reference>
<comment type="similarity">
    <text evidence="2">Belongs to the glutamate-gated ion channel (TC 1.A.10.1) family.</text>
</comment>
<dbReference type="Pfam" id="PF10613">
    <property type="entry name" value="Lig_chan-Glu_bd"/>
    <property type="match status" value="1"/>
</dbReference>
<dbReference type="SUPFAM" id="SSF53850">
    <property type="entry name" value="Periplasmic binding protein-like II"/>
    <property type="match status" value="2"/>
</dbReference>
<keyword evidence="5" id="KW-0732">Signal</keyword>
<dbReference type="SMART" id="SM00079">
    <property type="entry name" value="PBPe"/>
    <property type="match status" value="2"/>
</dbReference>
<evidence type="ECO:0000256" key="14">
    <source>
        <dbReference type="SAM" id="Phobius"/>
    </source>
</evidence>
<sequence length="1606" mass="180819">MSLTLKKLQEEASKLRQFRSLGGKSKCKKSATFNKHVGSKQKIAKIQNLKRRKFYDFLVFLPALDLLEKQKVQAIIASESATEAKFLAVLGDEARVPILSFSPTPSSNKHPYFLQVAQDETTQFKAIAAMAESFKWKNVILICEDDENEIEVAKFITNTLQEKNIFVTHMSLISTSSSNGLVHEVLHKLSAMQTNIYIMHACHSLSSRVLSKAKYLGLMDAGYKWIITSKTMDFFNFMDGEVVESMQGVVAFRSYIPQSRELHNFTLKWRKEHHAMNPLMELKKINPYGVWAYDAVSALAMAIERTQTVGRVLKSNIKNRETTSKIPRDTSLMDHMLRISFHGLAGTFQLMNGTMSTQVLEIINVIGNTERRVGFWTKDDGLTRKIDKLNSIHDIIWPGGISTNPHRMLQTSRKTLRIGLPVVKRTGRLFQVRYDDQTNSTIVSGFCAEVFRDAFKGLGRDVAFEYIPYRGKAESGKTYNDLMDQVHNGEFDAAIGDITITAKRSEYVDFTLPFTDIGLATLSRNAKTSIWIFMKPLSSDLWVMSTCFFILTGIVVWILEHRTNEEFQGSTAKQIGTTFWFAFSTLVYAQREKLQSNLSRFVVIVWLFVVLVLVSSYTATLSSLLTVEQIQLASMRGSIGYQHGSPAHGALVSNLNFKTLKHSSPEEYADALTRGSKNGGVDAIVDEIPYIKEFLTQYPSGYSMTVSETITNGFGFAFPKGSTLAPEMSIQIAKLREDGTLKLLEEKWFNKQLDSAATEPKILNLEGFRGLFLISGVSMASALFLYMLYFVHEKVHFQHTMLAGGKLAFIMRQVWTAPTCHSSLSRALKHATNKKEPVRRSPEAGVLGPPSNGQICSKAHEDSSYEEIPVGVILDMGSWVGKIVHSCMTMALSDFYTFNNHYKTRIVLHSRDTHGEPLHALSAALDLLEKQKVKAIIASESATAAKFLAVLGDEARVPILSFSATPFSNKHPYFLQVSQDETTQFKAIAAMAESFKWKNVILICEDAANEIEVAKFITNTLQEKNIFVTYMSLISTSSSNGLIHEELHKLSAIQTNIYIMHACHSLASRVLSKAKYLGLTDAGYKWIITSKTMDFFNFMDGEVVESMQGVVGFRSYIPQSRDLHKFTLKWRKEHHAMNPLTELKKINPYGVWAYDAVSALAMAIERTQTSSKIPRDTTLMDHLLTISFRGLAGTFQLMNGRRSTQVLEIINVIGNSERRVWFWTEGVGSIPNIIWSGGISTNPHRMLQTSRKTLRIGIPFRTGRLFQVSFDHQTNSTIVSGFCGEVFRTAFNGLGRDVAFEYIPFTSGTYDDLIDRVHNGEFDAAIGDITITANRSKHVDFTLPFTDIGLATLSRNAKTSMWVFMKPLSSDLWIVSACFFILTGIVVWILEHRTNEEFQGSTAKQIGTTFWFGFSTLVYAHNTRLKDTSPEEYAAALTRGSKNGGVDIIVDEIPYIKEFLTQYPSGYWMTISETITNGFGFVSLFTIQFFNTSVNMGKRSKQAFPKNSMLAPQMSIQIAKLREDGTLKSLEDKWFNKKIDSVTAPKILNFEGFRGLFLISGVSMASALFLYMLYFVHEKVHFQYTMLAGGKLAFIMRFLIPRFPIR</sequence>
<feature type="transmembrane region" description="Helical" evidence="14">
    <location>
        <begin position="601"/>
        <end position="627"/>
    </location>
</feature>
<feature type="transmembrane region" description="Helical" evidence="14">
    <location>
        <begin position="1556"/>
        <end position="1576"/>
    </location>
</feature>
<keyword evidence="10" id="KW-0325">Glycoprotein</keyword>
<dbReference type="InterPro" id="IPR001320">
    <property type="entry name" value="Iontro_rcpt_C"/>
</dbReference>
<dbReference type="InterPro" id="IPR044440">
    <property type="entry name" value="GABAb_receptor_plant_PBP1"/>
</dbReference>
<dbReference type="Gene3D" id="3.40.50.2300">
    <property type="match status" value="4"/>
</dbReference>
<dbReference type="GO" id="GO:0016020">
    <property type="term" value="C:membrane"/>
    <property type="evidence" value="ECO:0007669"/>
    <property type="project" value="UniProtKB-SubCell"/>
</dbReference>
<feature type="domain" description="Ionotropic glutamate receptor C-terminal" evidence="16">
    <location>
        <begin position="417"/>
        <end position="751"/>
    </location>
</feature>
<feature type="domain" description="Solute-binding protein family 3/N-terminal" evidence="15">
    <location>
        <begin position="415"/>
        <end position="752"/>
    </location>
</feature>
<keyword evidence="18" id="KW-1185">Reference proteome</keyword>
<evidence type="ECO:0000256" key="7">
    <source>
        <dbReference type="ARBA" id="ARBA00023065"/>
    </source>
</evidence>
<evidence type="ECO:0000256" key="10">
    <source>
        <dbReference type="ARBA" id="ARBA00023180"/>
    </source>
</evidence>
<feature type="transmembrane region" description="Helical" evidence="14">
    <location>
        <begin position="571"/>
        <end position="589"/>
    </location>
</feature>
<evidence type="ECO:0000256" key="3">
    <source>
        <dbReference type="ARBA" id="ARBA00022448"/>
    </source>
</evidence>